<keyword evidence="1" id="KW-0472">Membrane</keyword>
<dbReference type="NCBIfam" id="TIGR01167">
    <property type="entry name" value="LPXTG_anchor"/>
    <property type="match status" value="1"/>
</dbReference>
<feature type="transmembrane region" description="Helical" evidence="1">
    <location>
        <begin position="12"/>
        <end position="29"/>
    </location>
</feature>
<accession>A0A2R4CHZ6</accession>
<keyword evidence="1" id="KW-1133">Transmembrane helix</keyword>
<keyword evidence="1" id="KW-0812">Transmembrane</keyword>
<keyword evidence="3" id="KW-1185">Reference proteome</keyword>
<dbReference type="EMBL" id="CP028324">
    <property type="protein sequence ID" value="AVR99273.1"/>
    <property type="molecule type" value="Genomic_DNA"/>
</dbReference>
<reference evidence="2 3" key="1">
    <citation type="submission" date="2018-03" db="EMBL/GenBank/DDBJ databases">
        <title>Massilia armeniaca sp. nov., isolated from desert soil.</title>
        <authorList>
            <person name="Huang H."/>
            <person name="Ren M."/>
        </authorList>
    </citation>
    <scope>NUCLEOTIDE SEQUENCE [LARGE SCALE GENOMIC DNA]</scope>
    <source>
        <strain evidence="2 3">ZMN-3</strain>
    </source>
</reference>
<protein>
    <submittedName>
        <fullName evidence="2">PEP-CTERM sorting domain-containing protein</fullName>
    </submittedName>
</protein>
<evidence type="ECO:0000256" key="1">
    <source>
        <dbReference type="SAM" id="Phobius"/>
    </source>
</evidence>
<organism evidence="2 3">
    <name type="scientific">Pseudoduganella armeniaca</name>
    <dbReference type="NCBI Taxonomy" id="2072590"/>
    <lineage>
        <taxon>Bacteria</taxon>
        <taxon>Pseudomonadati</taxon>
        <taxon>Pseudomonadota</taxon>
        <taxon>Betaproteobacteria</taxon>
        <taxon>Burkholderiales</taxon>
        <taxon>Oxalobacteraceae</taxon>
        <taxon>Telluria group</taxon>
        <taxon>Pseudoduganella</taxon>
    </lineage>
</organism>
<name>A0A2R4CHZ6_9BURK</name>
<proteinExistence type="predicted"/>
<evidence type="ECO:0000313" key="2">
    <source>
        <dbReference type="EMBL" id="AVR99273.1"/>
    </source>
</evidence>
<dbReference type="InterPro" id="IPR013424">
    <property type="entry name" value="Ice-binding_C"/>
</dbReference>
<dbReference type="NCBIfam" id="TIGR03382">
    <property type="entry name" value="GC_trans_RRR"/>
    <property type="match status" value="1"/>
</dbReference>
<gene>
    <name evidence="2" type="ORF">C9I28_17445</name>
</gene>
<dbReference type="Proteomes" id="UP000240505">
    <property type="component" value="Chromosome"/>
</dbReference>
<dbReference type="InterPro" id="IPR017756">
    <property type="entry name" value="TM_Gly-Cys-Arg_CS"/>
</dbReference>
<dbReference type="KEGG" id="masz:C9I28_17445"/>
<dbReference type="AlphaFoldDB" id="A0A2R4CHZ6"/>
<evidence type="ECO:0000313" key="3">
    <source>
        <dbReference type="Proteomes" id="UP000240505"/>
    </source>
</evidence>
<sequence>MQYAVTPVPEPAPAALLVGGLGLLGGLLARRKRRR</sequence>
<dbReference type="NCBIfam" id="TIGR02595">
    <property type="entry name" value="PEP_CTERM"/>
    <property type="match status" value="1"/>
</dbReference>